<dbReference type="Proteomes" id="UP001153269">
    <property type="component" value="Unassembled WGS sequence"/>
</dbReference>
<evidence type="ECO:0000256" key="1">
    <source>
        <dbReference type="SAM" id="MobiDB-lite"/>
    </source>
</evidence>
<protein>
    <recommendedName>
        <fullName evidence="4">Coiled-coil domain containing 84</fullName>
    </recommendedName>
</protein>
<organism evidence="2 3">
    <name type="scientific">Pleuronectes platessa</name>
    <name type="common">European plaice</name>
    <dbReference type="NCBI Taxonomy" id="8262"/>
    <lineage>
        <taxon>Eukaryota</taxon>
        <taxon>Metazoa</taxon>
        <taxon>Chordata</taxon>
        <taxon>Craniata</taxon>
        <taxon>Vertebrata</taxon>
        <taxon>Euteleostomi</taxon>
        <taxon>Actinopterygii</taxon>
        <taxon>Neopterygii</taxon>
        <taxon>Teleostei</taxon>
        <taxon>Neoteleostei</taxon>
        <taxon>Acanthomorphata</taxon>
        <taxon>Carangaria</taxon>
        <taxon>Pleuronectiformes</taxon>
        <taxon>Pleuronectoidei</taxon>
        <taxon>Pleuronectidae</taxon>
        <taxon>Pleuronectes</taxon>
    </lineage>
</organism>
<dbReference type="EMBL" id="CADEAL010000858">
    <property type="protein sequence ID" value="CAB1426115.1"/>
    <property type="molecule type" value="Genomic_DNA"/>
</dbReference>
<dbReference type="InterPro" id="IPR028015">
    <property type="entry name" value="CCDC84-like"/>
</dbReference>
<evidence type="ECO:0000313" key="3">
    <source>
        <dbReference type="Proteomes" id="UP001153269"/>
    </source>
</evidence>
<feature type="compositionally biased region" description="Basic and acidic residues" evidence="1">
    <location>
        <begin position="473"/>
        <end position="483"/>
    </location>
</feature>
<dbReference type="Pfam" id="PF14968">
    <property type="entry name" value="CCDC84"/>
    <property type="match status" value="1"/>
</dbReference>
<evidence type="ECO:0008006" key="4">
    <source>
        <dbReference type="Google" id="ProtNLM"/>
    </source>
</evidence>
<feature type="region of interest" description="Disordered" evidence="1">
    <location>
        <begin position="373"/>
        <end position="403"/>
    </location>
</feature>
<comment type="caution">
    <text evidence="2">The sequence shown here is derived from an EMBL/GenBank/DDBJ whole genome shotgun (WGS) entry which is preliminary data.</text>
</comment>
<gene>
    <name evidence="2" type="ORF">PLEPLA_LOCUS14049</name>
</gene>
<feature type="region of interest" description="Disordered" evidence="1">
    <location>
        <begin position="416"/>
        <end position="496"/>
    </location>
</feature>
<reference evidence="2" key="1">
    <citation type="submission" date="2020-03" db="EMBL/GenBank/DDBJ databases">
        <authorList>
            <person name="Weist P."/>
        </authorList>
    </citation>
    <scope>NUCLEOTIDE SEQUENCE</scope>
</reference>
<sequence length="496" mass="56684">MSRGLNMSSVLCFRKFVSERLIAAAEEILGVFEQTVQVYEEEIERQRRLLETKLPEKDVSQSSSCNEEVLLGQRRLCDCNQKRNSTLSQGESEFSVDAEELCSSRDREQLVLKQETDLLRLAHEGTRFLRHRISAPMAPHYCAVCRQTTFAGKGHIFGKSHQSRLRVVLLKFLEKVKEARRTLKKPQVEKFDSNQHQQTFWCYCCGLEIDRNVTDGNMTVLYGGLLEHMATPAHRKNTHKFWWENKADPKLRDKVIITEEETERFKAELPQVLESFVEEEDEFIKQQADHIRAQEKHRQEVLQSLLEREADLESFNGPNGTDMSAEDSVSSQFTSQGSDRQPGSSFVKSMVKAPWAAAGQGLTFIGHQDSANRENVHTGGVPPWLQDDPLEGPSGAKAHPEIGPSLQGFLKQKEQEKLKKLPPNRVGANFDHSSQTDANWLPSFGRVWNSGRRWQSRDQFREEEGKKKRPKRKQEQNSDESKKSKTSGQLTNSDST</sequence>
<dbReference type="AlphaFoldDB" id="A0A9N7U838"/>
<dbReference type="PANTHER" id="PTHR31198">
    <property type="entry name" value="COILED-COIL DOMAIN-CONTAINING PROTEIN 84"/>
    <property type="match status" value="1"/>
</dbReference>
<feature type="compositionally biased region" description="Polar residues" evidence="1">
    <location>
        <begin position="486"/>
        <end position="496"/>
    </location>
</feature>
<proteinExistence type="predicted"/>
<feature type="compositionally biased region" description="Basic and acidic residues" evidence="1">
    <location>
        <begin position="455"/>
        <end position="466"/>
    </location>
</feature>
<feature type="region of interest" description="Disordered" evidence="1">
    <location>
        <begin position="313"/>
        <end position="346"/>
    </location>
</feature>
<feature type="compositionally biased region" description="Polar residues" evidence="1">
    <location>
        <begin position="316"/>
        <end position="346"/>
    </location>
</feature>
<keyword evidence="3" id="KW-1185">Reference proteome</keyword>
<name>A0A9N7U838_PLEPL</name>
<evidence type="ECO:0000313" key="2">
    <source>
        <dbReference type="EMBL" id="CAB1426115.1"/>
    </source>
</evidence>
<dbReference type="PANTHER" id="PTHR31198:SF1">
    <property type="entry name" value="CENTROSOMAL AT-AC SPLICING FACTOR"/>
    <property type="match status" value="1"/>
</dbReference>
<accession>A0A9N7U838</accession>